<organism evidence="1 2">
    <name type="scientific">Campylobacter phage CP20</name>
    <dbReference type="NCBI Taxonomy" id="2506428"/>
    <lineage>
        <taxon>Viruses</taxon>
        <taxon>Duplodnaviria</taxon>
        <taxon>Heunggongvirae</taxon>
        <taxon>Uroviricota</taxon>
        <taxon>Caudoviricetes</taxon>
        <taxon>Connertonviridae</taxon>
        <taxon>Firehammervirus</taxon>
        <taxon>Firehammervirus CPt10</taxon>
    </lineage>
</organism>
<evidence type="ECO:0000313" key="1">
    <source>
        <dbReference type="EMBL" id="QAU04840.1"/>
    </source>
</evidence>
<proteinExistence type="predicted"/>
<sequence length="225" mass="27068">MIYNIDKYDIKLYNEFLNNLTKHNVDYSEYVCIRDNKFYLSTQLEPFILDYIPIQNASKMFLISKTKGVNNQDIYQYRRQKVTASKDNLKLCINDAYQYFIDLNQKQKNSIFYFVNISNKERAEALSKQLGRLYYFGFYYNKYRVYLTNNQYTTNYIDPENILVSSNDLFDAEMQLNYNIFRLQDRLKKFSQTPYRENGTTVLPKYIDPFFRTQAKVQTNPNAKN</sequence>
<accession>A0A410T7P9</accession>
<dbReference type="Proteomes" id="UP000290538">
    <property type="component" value="Segment"/>
</dbReference>
<name>A0A410T7P9_9CAUD</name>
<protein>
    <submittedName>
        <fullName evidence="1">Uncharacterized protein</fullName>
    </submittedName>
</protein>
<reference evidence="1 2" key="1">
    <citation type="submission" date="2019-01" db="EMBL/GenBank/DDBJ databases">
        <title>Complete genome sequence of Campylobacter bacteriophage CP20.</title>
        <authorList>
            <person name="Connerton I.F."/>
        </authorList>
    </citation>
    <scope>NUCLEOTIDE SEQUENCE [LARGE SCALE GENOMIC DNA]</scope>
</reference>
<evidence type="ECO:0000313" key="2">
    <source>
        <dbReference type="Proteomes" id="UP000290538"/>
    </source>
</evidence>
<dbReference type="EMBL" id="MK408758">
    <property type="protein sequence ID" value="QAU04840.1"/>
    <property type="molecule type" value="Genomic_DNA"/>
</dbReference>